<evidence type="ECO:0000256" key="8">
    <source>
        <dbReference type="ARBA" id="ARBA00023136"/>
    </source>
</evidence>
<dbReference type="Proteomes" id="UP000589896">
    <property type="component" value="Unassembled WGS sequence"/>
</dbReference>
<dbReference type="Pfam" id="PF12019">
    <property type="entry name" value="GspH"/>
    <property type="match status" value="1"/>
</dbReference>
<comment type="subcellular location">
    <subcellularLocation>
        <location evidence="1">Cell inner membrane</location>
        <topology evidence="1">Single-pass membrane protein</topology>
    </subcellularLocation>
</comment>
<evidence type="ECO:0000256" key="4">
    <source>
        <dbReference type="ARBA" id="ARBA00022481"/>
    </source>
</evidence>
<protein>
    <recommendedName>
        <fullName evidence="2">Type II secretion system protein H</fullName>
    </recommendedName>
    <alternativeName>
        <fullName evidence="10">General secretion pathway protein H</fullName>
    </alternativeName>
</protein>
<organism evidence="12 13">
    <name type="scientific">Luteimonas deserti</name>
    <dbReference type="NCBI Taxonomy" id="2752306"/>
    <lineage>
        <taxon>Bacteria</taxon>
        <taxon>Pseudomonadati</taxon>
        <taxon>Pseudomonadota</taxon>
        <taxon>Gammaproteobacteria</taxon>
        <taxon>Lysobacterales</taxon>
        <taxon>Lysobacteraceae</taxon>
        <taxon>Luteimonas</taxon>
    </lineage>
</organism>
<evidence type="ECO:0000256" key="9">
    <source>
        <dbReference type="ARBA" id="ARBA00025772"/>
    </source>
</evidence>
<keyword evidence="4" id="KW-0488">Methylation</keyword>
<evidence type="ECO:0000256" key="7">
    <source>
        <dbReference type="ARBA" id="ARBA00022989"/>
    </source>
</evidence>
<name>A0A7Z0QSY0_9GAMM</name>
<dbReference type="RefSeq" id="WP_180545105.1">
    <property type="nucleotide sequence ID" value="NZ_JACCJZ010000016.1"/>
</dbReference>
<accession>A0A7Z0QSY0</accession>
<keyword evidence="13" id="KW-1185">Reference proteome</keyword>
<dbReference type="GO" id="GO:0015627">
    <property type="term" value="C:type II protein secretion system complex"/>
    <property type="evidence" value="ECO:0007669"/>
    <property type="project" value="InterPro"/>
</dbReference>
<comment type="caution">
    <text evidence="12">The sequence shown here is derived from an EMBL/GenBank/DDBJ whole genome shotgun (WGS) entry which is preliminary data.</text>
</comment>
<evidence type="ECO:0000256" key="3">
    <source>
        <dbReference type="ARBA" id="ARBA00022475"/>
    </source>
</evidence>
<comment type="similarity">
    <text evidence="9">Belongs to the GSP H family.</text>
</comment>
<keyword evidence="3" id="KW-1003">Cell membrane</keyword>
<proteinExistence type="inferred from homology"/>
<dbReference type="SUPFAM" id="SSF54523">
    <property type="entry name" value="Pili subunits"/>
    <property type="match status" value="1"/>
</dbReference>
<keyword evidence="7" id="KW-1133">Transmembrane helix</keyword>
<evidence type="ECO:0000256" key="1">
    <source>
        <dbReference type="ARBA" id="ARBA00004377"/>
    </source>
</evidence>
<evidence type="ECO:0000256" key="10">
    <source>
        <dbReference type="ARBA" id="ARBA00030775"/>
    </source>
</evidence>
<evidence type="ECO:0000259" key="11">
    <source>
        <dbReference type="Pfam" id="PF12019"/>
    </source>
</evidence>
<evidence type="ECO:0000256" key="2">
    <source>
        <dbReference type="ARBA" id="ARBA00021549"/>
    </source>
</evidence>
<reference evidence="12 13" key="1">
    <citation type="submission" date="2020-07" db="EMBL/GenBank/DDBJ databases">
        <title>isolation of Luteimonas sp. SJ-16.</title>
        <authorList>
            <person name="Huang X.-X."/>
            <person name="Xu L."/>
            <person name="Sun J.-Q."/>
        </authorList>
    </citation>
    <scope>NUCLEOTIDE SEQUENCE [LARGE SCALE GENOMIC DNA]</scope>
    <source>
        <strain evidence="12 13">SJ-16</strain>
    </source>
</reference>
<dbReference type="GO" id="GO:0015628">
    <property type="term" value="P:protein secretion by the type II secretion system"/>
    <property type="evidence" value="ECO:0007669"/>
    <property type="project" value="InterPro"/>
</dbReference>
<dbReference type="AlphaFoldDB" id="A0A7Z0QSY0"/>
<sequence>MSRPRARVRGFSLLEVLLVVGLIAVTGVLAAGVMGGGFDRIALQSTAKQLAAQLRYTRAQAISTGVPQRFTLDPVARTWSAPNGRAGTIPPSLEVEFTGAREIQTRDDEGAVLFFADGAATGGRIRLDLRGAVWQIDVAWLTGEVRLARAGGAP</sequence>
<keyword evidence="5" id="KW-0997">Cell inner membrane</keyword>
<dbReference type="InterPro" id="IPR045584">
    <property type="entry name" value="Pilin-like"/>
</dbReference>
<evidence type="ECO:0000256" key="6">
    <source>
        <dbReference type="ARBA" id="ARBA00022692"/>
    </source>
</evidence>
<dbReference type="NCBIfam" id="NF047827">
    <property type="entry name" value="T3SSXpsH"/>
    <property type="match status" value="1"/>
</dbReference>
<dbReference type="InterPro" id="IPR022346">
    <property type="entry name" value="T2SS_GspH"/>
</dbReference>
<dbReference type="PROSITE" id="PS00409">
    <property type="entry name" value="PROKAR_NTER_METHYL"/>
    <property type="match status" value="1"/>
</dbReference>
<evidence type="ECO:0000313" key="12">
    <source>
        <dbReference type="EMBL" id="NYZ62883.1"/>
    </source>
</evidence>
<dbReference type="InterPro" id="IPR012902">
    <property type="entry name" value="N_methyl_site"/>
</dbReference>
<dbReference type="EMBL" id="JACCJZ010000016">
    <property type="protein sequence ID" value="NYZ62883.1"/>
    <property type="molecule type" value="Genomic_DNA"/>
</dbReference>
<evidence type="ECO:0000313" key="13">
    <source>
        <dbReference type="Proteomes" id="UP000589896"/>
    </source>
</evidence>
<keyword evidence="6" id="KW-0812">Transmembrane</keyword>
<feature type="domain" description="General secretion pathway GspH" evidence="11">
    <location>
        <begin position="47"/>
        <end position="141"/>
    </location>
</feature>
<keyword evidence="8" id="KW-0472">Membrane</keyword>
<gene>
    <name evidence="12" type="ORF">H0E82_08915</name>
</gene>
<dbReference type="GO" id="GO:0005886">
    <property type="term" value="C:plasma membrane"/>
    <property type="evidence" value="ECO:0007669"/>
    <property type="project" value="UniProtKB-SubCell"/>
</dbReference>
<evidence type="ECO:0000256" key="5">
    <source>
        <dbReference type="ARBA" id="ARBA00022519"/>
    </source>
</evidence>